<evidence type="ECO:0000313" key="2">
    <source>
        <dbReference type="EMBL" id="EAU01135.1"/>
    </source>
</evidence>
<name>A7GW98_CAMC5</name>
<dbReference type="OrthoDB" id="9775594at2"/>
<dbReference type="EMBL" id="CP000767">
    <property type="protein sequence ID" value="EAU01135.1"/>
    <property type="molecule type" value="Genomic_DNA"/>
</dbReference>
<dbReference type="PROSITE" id="PS50983">
    <property type="entry name" value="FE_B12_PBP"/>
    <property type="match status" value="1"/>
</dbReference>
<dbReference type="AlphaFoldDB" id="A7GW98"/>
<keyword evidence="3" id="KW-1185">Reference proteome</keyword>
<dbReference type="Gene3D" id="3.40.50.1980">
    <property type="entry name" value="Nitrogenase molybdenum iron protein domain"/>
    <property type="match status" value="2"/>
</dbReference>
<accession>A7GW98</accession>
<evidence type="ECO:0000259" key="1">
    <source>
        <dbReference type="PROSITE" id="PS50983"/>
    </source>
</evidence>
<feature type="domain" description="Fe/B12 periplasmic-binding" evidence="1">
    <location>
        <begin position="36"/>
        <end position="300"/>
    </location>
</feature>
<dbReference type="HOGENOM" id="CLU_038034_13_2_7"/>
<organism evidence="2 3">
    <name type="scientific">Campylobacter curvus (strain 525.92)</name>
    <dbReference type="NCBI Taxonomy" id="360105"/>
    <lineage>
        <taxon>Bacteria</taxon>
        <taxon>Pseudomonadati</taxon>
        <taxon>Campylobacterota</taxon>
        <taxon>Epsilonproteobacteria</taxon>
        <taxon>Campylobacterales</taxon>
        <taxon>Campylobacteraceae</taxon>
        <taxon>Campylobacter</taxon>
    </lineage>
</organism>
<dbReference type="RefSeq" id="WP_011991749.1">
    <property type="nucleotide sequence ID" value="NC_009715.2"/>
</dbReference>
<sequence length="337" mass="37062">MFKKILFLALTAVILQARMVTDSEGKEVRIPDVVERATPMIGAFVQMSAMLGQQEKIISGASRLPPLMAKIFPKIRTSGNQSGMLGSSVETLIASKTQVVFGPVSMMFDENQIKQLNAAKVAVVRLDKFGTIAEIKACVSKIAEILGGKSVQKAAEFNAYFDENVKYVQEKTANLKQKRSVLALNFNSGNFSTIGANDIGAEYIKVAGGINLSSDMDPASFKISKTINEEQVVLYDPDVIITNSPEGKAQIMKNASFQGIKAVKNAKVFVVPSGVYLWSVRSAEGALQPLWLGKMIYPELFAELNLEQKTKEFYKKFYGYELSDDEVKNILNPKSNF</sequence>
<dbReference type="InterPro" id="IPR002491">
    <property type="entry name" value="ABC_transptr_periplasmic_BD"/>
</dbReference>
<dbReference type="InterPro" id="IPR050902">
    <property type="entry name" value="ABC_Transporter_SBP"/>
</dbReference>
<gene>
    <name evidence="2" type="ORF">CCV52592_0815</name>
</gene>
<dbReference type="KEGG" id="ccv:CCV52592_0815"/>
<dbReference type="STRING" id="360105.CCV52592_0815"/>
<protein>
    <submittedName>
        <fullName evidence="2">ABC transporter, periplasmic substrate-binding protein</fullName>
    </submittedName>
</protein>
<dbReference type="SUPFAM" id="SSF53807">
    <property type="entry name" value="Helical backbone' metal receptor"/>
    <property type="match status" value="1"/>
</dbReference>
<proteinExistence type="predicted"/>
<dbReference type="Pfam" id="PF01497">
    <property type="entry name" value="Peripla_BP_2"/>
    <property type="match status" value="1"/>
</dbReference>
<dbReference type="PANTHER" id="PTHR30535">
    <property type="entry name" value="VITAMIN B12-BINDING PROTEIN"/>
    <property type="match status" value="1"/>
</dbReference>
<evidence type="ECO:0000313" key="3">
    <source>
        <dbReference type="Proteomes" id="UP000006380"/>
    </source>
</evidence>
<dbReference type="Proteomes" id="UP000006380">
    <property type="component" value="Chromosome"/>
</dbReference>
<reference evidence="2" key="1">
    <citation type="submission" date="2016-07" db="EMBL/GenBank/DDBJ databases">
        <title>Comparative genomics of the Campylobacter concisus group.</title>
        <authorList>
            <person name="Miller W.G."/>
            <person name="Yee E."/>
            <person name="Chapman M.H."/>
            <person name="Huynh S."/>
            <person name="Bono J.L."/>
            <person name="On S.L.W."/>
            <person name="StLeger J."/>
            <person name="Foster G."/>
            <person name="Parker C.T."/>
        </authorList>
    </citation>
    <scope>NUCLEOTIDE SEQUENCE</scope>
    <source>
        <strain evidence="2">525.92</strain>
    </source>
</reference>
<dbReference type="PANTHER" id="PTHR30535:SF34">
    <property type="entry name" value="MOLYBDATE-BINDING PROTEIN MOLA"/>
    <property type="match status" value="1"/>
</dbReference>